<dbReference type="Proteomes" id="UP001211005">
    <property type="component" value="Chromosome"/>
</dbReference>
<keyword evidence="1" id="KW-0732">Signal</keyword>
<feature type="chain" id="PRO_5045897698" description="TonB C-terminal domain-containing protein" evidence="1">
    <location>
        <begin position="23"/>
        <end position="180"/>
    </location>
</feature>
<name>A0ABY7LUJ8_9BACT</name>
<evidence type="ECO:0000256" key="1">
    <source>
        <dbReference type="SAM" id="SignalP"/>
    </source>
</evidence>
<dbReference type="RefSeq" id="WP_269561326.1">
    <property type="nucleotide sequence ID" value="NZ_CP114767.1"/>
</dbReference>
<organism evidence="2 3">
    <name type="scientific">Hymenobacter canadensis</name>
    <dbReference type="NCBI Taxonomy" id="2999067"/>
    <lineage>
        <taxon>Bacteria</taxon>
        <taxon>Pseudomonadati</taxon>
        <taxon>Bacteroidota</taxon>
        <taxon>Cytophagia</taxon>
        <taxon>Cytophagales</taxon>
        <taxon>Hymenobacteraceae</taxon>
        <taxon>Hymenobacter</taxon>
    </lineage>
</organism>
<dbReference type="EMBL" id="CP114767">
    <property type="protein sequence ID" value="WBA43284.1"/>
    <property type="molecule type" value="Genomic_DNA"/>
</dbReference>
<gene>
    <name evidence="2" type="ORF">O3303_06875</name>
</gene>
<sequence>MRFYYKFMLAAGLLLGAQQARAQFTGTWAKADIPLFYNQRYQVGDILFDPAQDRADFTLRPSGRIYQYYNFNTTYSGGRPELRRQLLAALHTPPAGTSGSGYLTVRFVVNFRGETDRFRVQELDSAYQPQAFAPPLVAWVLRACRDLQSWQPGRIDGETQDSYFYCTFIVREGSIQDVLL</sequence>
<evidence type="ECO:0000313" key="2">
    <source>
        <dbReference type="EMBL" id="WBA43284.1"/>
    </source>
</evidence>
<feature type="signal peptide" evidence="1">
    <location>
        <begin position="1"/>
        <end position="22"/>
    </location>
</feature>
<protein>
    <recommendedName>
        <fullName evidence="4">TonB C-terminal domain-containing protein</fullName>
    </recommendedName>
</protein>
<proteinExistence type="predicted"/>
<evidence type="ECO:0008006" key="4">
    <source>
        <dbReference type="Google" id="ProtNLM"/>
    </source>
</evidence>
<accession>A0ABY7LUJ8</accession>
<keyword evidence="3" id="KW-1185">Reference proteome</keyword>
<reference evidence="2 3" key="1">
    <citation type="submission" date="2022-12" db="EMBL/GenBank/DDBJ databases">
        <title>Hymenobacter canadensis sp. nov. isolated from lake water of the Cambridge Bay, Canada.</title>
        <authorList>
            <person name="Kim W.H."/>
            <person name="Lee Y.M."/>
        </authorList>
    </citation>
    <scope>NUCLEOTIDE SEQUENCE [LARGE SCALE GENOMIC DNA]</scope>
    <source>
        <strain evidence="2 3">PAMC 29467</strain>
    </source>
</reference>
<evidence type="ECO:0000313" key="3">
    <source>
        <dbReference type="Proteomes" id="UP001211005"/>
    </source>
</evidence>